<dbReference type="Proteomes" id="UP000009296">
    <property type="component" value="Chromosome"/>
</dbReference>
<dbReference type="PANTHER" id="PTHR30195">
    <property type="entry name" value="TYPE I SITE-SPECIFIC DEOXYRIBONUCLEASE PROTEIN SUBUNIT M AND R"/>
    <property type="match status" value="1"/>
</dbReference>
<protein>
    <recommendedName>
        <fullName evidence="3">type I site-specific deoxyribonuclease</fullName>
        <ecNumber evidence="3">3.1.21.3</ecNumber>
    </recommendedName>
</protein>
<keyword evidence="9" id="KW-0067">ATP-binding</keyword>
<keyword evidence="14" id="KW-1185">Reference proteome</keyword>
<proteinExistence type="inferred from homology"/>
<evidence type="ECO:0000313" key="14">
    <source>
        <dbReference type="Proteomes" id="UP000009296"/>
    </source>
</evidence>
<evidence type="ECO:0000256" key="9">
    <source>
        <dbReference type="ARBA" id="ARBA00022840"/>
    </source>
</evidence>
<dbReference type="HOGENOM" id="CLU_005762_1_0_2"/>
<dbReference type="InterPro" id="IPR027417">
    <property type="entry name" value="P-loop_NTPase"/>
</dbReference>
<keyword evidence="4" id="KW-0540">Nuclease</keyword>
<dbReference type="SUPFAM" id="SSF52540">
    <property type="entry name" value="P-loop containing nucleoside triphosphate hydrolases"/>
    <property type="match status" value="2"/>
</dbReference>
<dbReference type="RefSeq" id="WP_013867525.1">
    <property type="nucleotide sequence ID" value="NC_015636.1"/>
</dbReference>
<evidence type="ECO:0000256" key="4">
    <source>
        <dbReference type="ARBA" id="ARBA00022722"/>
    </source>
</evidence>
<reference evidence="13" key="1">
    <citation type="submission" date="2011-05" db="EMBL/GenBank/DDBJ databases">
        <title>Complete sequence of chromosome of Methanothermococcus okinawensis IH1.</title>
        <authorList>
            <consortium name="US DOE Joint Genome Institute"/>
            <person name="Lucas S."/>
            <person name="Han J."/>
            <person name="Lapidus A."/>
            <person name="Cheng J.-F."/>
            <person name="Goodwin L."/>
            <person name="Pitluck S."/>
            <person name="Peters L."/>
            <person name="Mikhailova N."/>
            <person name="Held B."/>
            <person name="Han C."/>
            <person name="Tapia R."/>
            <person name="Land M."/>
            <person name="Hauser L."/>
            <person name="Kyrpides N."/>
            <person name="Ivanova N."/>
            <person name="Pagani I."/>
            <person name="Sieprawska-Lupa M."/>
            <person name="Takai K."/>
            <person name="Miyazaki J."/>
            <person name="Whitman W."/>
            <person name="Woyke T."/>
        </authorList>
    </citation>
    <scope>NUCLEOTIDE SEQUENCE [LARGE SCALE GENOMIC DNA]</scope>
    <source>
        <strain evidence="13">IH1</strain>
    </source>
</reference>
<dbReference type="NCBIfam" id="TIGR00348">
    <property type="entry name" value="hsdR"/>
    <property type="match status" value="1"/>
</dbReference>
<dbReference type="InterPro" id="IPR021810">
    <property type="entry name" value="T1RH-like_C"/>
</dbReference>
<dbReference type="GO" id="GO:0120545">
    <property type="term" value="F:nucleic acid conformation isomerase activity"/>
    <property type="evidence" value="ECO:0007669"/>
    <property type="project" value="UniProtKB-ARBA"/>
</dbReference>
<keyword evidence="10" id="KW-0238">DNA-binding</keyword>
<gene>
    <name evidence="13" type="ordered locus">Metok_1378</name>
</gene>
<dbReference type="PROSITE" id="PS51192">
    <property type="entry name" value="HELICASE_ATP_BIND_1"/>
    <property type="match status" value="1"/>
</dbReference>
<dbReference type="GeneID" id="10773534"/>
<dbReference type="Pfam" id="PF22679">
    <property type="entry name" value="T1R_D3-like"/>
    <property type="match status" value="1"/>
</dbReference>
<accession>F8AJY7</accession>
<evidence type="ECO:0000256" key="2">
    <source>
        <dbReference type="ARBA" id="ARBA00008598"/>
    </source>
</evidence>
<evidence type="ECO:0000256" key="5">
    <source>
        <dbReference type="ARBA" id="ARBA00022741"/>
    </source>
</evidence>
<feature type="coiled-coil region" evidence="11">
    <location>
        <begin position="866"/>
        <end position="904"/>
    </location>
</feature>
<dbReference type="PANTHER" id="PTHR30195:SF15">
    <property type="entry name" value="TYPE I RESTRICTION ENZYME HINDI ENDONUCLEASE SUBUNIT"/>
    <property type="match status" value="1"/>
</dbReference>
<evidence type="ECO:0000256" key="6">
    <source>
        <dbReference type="ARBA" id="ARBA00022747"/>
    </source>
</evidence>
<dbReference type="eggNOG" id="arCOG00878">
    <property type="taxonomic scope" value="Archaea"/>
</dbReference>
<name>F8AJY7_METOI</name>
<dbReference type="OrthoDB" id="11429at2157"/>
<dbReference type="CDD" id="cd22332">
    <property type="entry name" value="HsdR_N"/>
    <property type="match status" value="1"/>
</dbReference>
<keyword evidence="11" id="KW-0175">Coiled coil</keyword>
<dbReference type="InterPro" id="IPR007409">
    <property type="entry name" value="Restrct_endonuc_type1_HsdR_N"/>
</dbReference>
<dbReference type="Pfam" id="PF18766">
    <property type="entry name" value="SWI2_SNF2"/>
    <property type="match status" value="1"/>
</dbReference>
<keyword evidence="5" id="KW-0547">Nucleotide-binding</keyword>
<keyword evidence="7" id="KW-0255">Endonuclease</keyword>
<keyword evidence="8" id="KW-0378">Hydrolase</keyword>
<dbReference type="GO" id="GO:0009035">
    <property type="term" value="F:type I site-specific deoxyribonuclease activity"/>
    <property type="evidence" value="ECO:0007669"/>
    <property type="project" value="UniProtKB-EC"/>
</dbReference>
<organism evidence="13 14">
    <name type="scientific">Methanothermococcus okinawensis (strain DSM 14208 / JCM 11175 / IH1)</name>
    <dbReference type="NCBI Taxonomy" id="647113"/>
    <lineage>
        <taxon>Archaea</taxon>
        <taxon>Methanobacteriati</taxon>
        <taxon>Methanobacteriota</taxon>
        <taxon>Methanomada group</taxon>
        <taxon>Methanococci</taxon>
        <taxon>Methanococcales</taxon>
        <taxon>Methanococcaceae</taxon>
        <taxon>Methanothermococcus</taxon>
    </lineage>
</organism>
<dbReference type="GO" id="GO:0003677">
    <property type="term" value="F:DNA binding"/>
    <property type="evidence" value="ECO:0007669"/>
    <property type="project" value="UniProtKB-KW"/>
</dbReference>
<comment type="similarity">
    <text evidence="2">Belongs to the HsdR family.</text>
</comment>
<dbReference type="Pfam" id="PF04313">
    <property type="entry name" value="HSDR_N"/>
    <property type="match status" value="1"/>
</dbReference>
<dbReference type="STRING" id="647113.Metok_1378"/>
<keyword evidence="6" id="KW-0680">Restriction system</keyword>
<dbReference type="CDD" id="cd18030">
    <property type="entry name" value="DEXHc_RE_I_HsdR"/>
    <property type="match status" value="1"/>
</dbReference>
<evidence type="ECO:0000256" key="11">
    <source>
        <dbReference type="SAM" id="Coils"/>
    </source>
</evidence>
<evidence type="ECO:0000256" key="8">
    <source>
        <dbReference type="ARBA" id="ARBA00022801"/>
    </source>
</evidence>
<dbReference type="Pfam" id="PF11867">
    <property type="entry name" value="T1RH-like_C"/>
    <property type="match status" value="1"/>
</dbReference>
<dbReference type="InterPro" id="IPR040980">
    <property type="entry name" value="SWI2_SNF2"/>
</dbReference>
<dbReference type="SMART" id="SM00487">
    <property type="entry name" value="DEXDc"/>
    <property type="match status" value="1"/>
</dbReference>
<dbReference type="Gene3D" id="3.90.1570.50">
    <property type="match status" value="1"/>
</dbReference>
<dbReference type="AlphaFoldDB" id="F8AJY7"/>
<evidence type="ECO:0000256" key="1">
    <source>
        <dbReference type="ARBA" id="ARBA00000851"/>
    </source>
</evidence>
<dbReference type="REBASE" id="36511">
    <property type="entry name" value="MokIH1ORF1382P"/>
</dbReference>
<evidence type="ECO:0000256" key="7">
    <source>
        <dbReference type="ARBA" id="ARBA00022759"/>
    </source>
</evidence>
<dbReference type="InterPro" id="IPR014001">
    <property type="entry name" value="Helicase_ATP-bd"/>
</dbReference>
<dbReference type="GO" id="GO:0009307">
    <property type="term" value="P:DNA restriction-modification system"/>
    <property type="evidence" value="ECO:0007669"/>
    <property type="project" value="UniProtKB-KW"/>
</dbReference>
<dbReference type="EMBL" id="CP002792">
    <property type="protein sequence ID" value="AEH07343.1"/>
    <property type="molecule type" value="Genomic_DNA"/>
</dbReference>
<dbReference type="InterPro" id="IPR051268">
    <property type="entry name" value="Type-I_R_enzyme_R_subunit"/>
</dbReference>
<sequence>MGNTSEDKIVEQPAINWLSDGEGYQYIHGKELTPEKGERETFADVILKERFLKAIRTLNPTIPDAALKEVYKRIISLSNISIEEANYNFHRLLINGIPIEYRDKEGNIKADIVKLIDFNNINNNSFLISNQFVVKEENKDGVRFDLILFINGLPIALFEFKNPANSSIKSAYKQIQNYKELAPQIFYYNEILVISNLLKTKIGSITANYERFSKWRGINDKYDYEEKTTPSLEVLIKGLFNRKRLLEYIQDFIVYEIDKKQIIKKIAMYHQFYDVRKAVNRTLKAINSKDKRIGTFWHTQGSGKSLSMLFYTRKIIKLPELNNPTILILTDRNDLDDQIYKTFIKTELGTYGKKAESIEDLRDKLNIKSGDIIFTTIQKFQLTKDEKGNNNKDNIFPKISDRNNIIVIADEAHRSQYKKLAQNIRGALPNAMFIGFTGTPIELEDKSTTNTFGDYAGIYTIKDATEDGAIVPIYYEARFSELHLSNEYLDLDFENITKELENSKEENIKRRFSAVETLITTPSRMEKIAKDIITHFNGKELNTKAMVVCISRNAAVEMYNYMKKIKDCPEIAVVMSGNKSHDPKKFWEHIRTKHELEELAERFKNPNDPLKIVIVVDMWLTGFDVPVVDRMYIDKPMKNHNLLQAVARVNRVYPNKAGGWIIDYIGITDDLKKSLDRYSGKVVKETMLPLNEALKLMKDKYDIARLYLNKIDYSNWKSLSNTELAKLIQMAYYKITEDDKKEKGILRNYLKLVSELTKVHALVSPHPEAMKIRDDLEFFQLVAKNLRNYTYTKNNEISDSLEDALIELVNRSIQAKDVINIFGLKDTKSISIFDPKFLKYLNNIKVKDVQVKVLEKLLNDQVKVLLKRNRIKRKSFQEKIEEAIRKYNNRLITVEQVMEQLMNIAEELKYSSDNAKKLGLTDEEEVFYDALIYLYSNSNLNDDEMEIIIEIVREITEKIKKNLSTDWFRYESSKARVRASIKRILRKYDIKHKILKQKNMDELTDIIFKQAIELYRDYPLTS</sequence>
<dbReference type="KEGG" id="mok:Metok_1378"/>
<dbReference type="GO" id="GO:0005524">
    <property type="term" value="F:ATP binding"/>
    <property type="evidence" value="ECO:0007669"/>
    <property type="project" value="UniProtKB-KW"/>
</dbReference>
<dbReference type="InterPro" id="IPR055180">
    <property type="entry name" value="HsdR_RecA-like_helicase_dom_2"/>
</dbReference>
<evidence type="ECO:0000256" key="3">
    <source>
        <dbReference type="ARBA" id="ARBA00012654"/>
    </source>
</evidence>
<comment type="catalytic activity">
    <reaction evidence="1">
        <text>Endonucleolytic cleavage of DNA to give random double-stranded fragments with terminal 5'-phosphates, ATP is simultaneously hydrolyzed.</text>
        <dbReference type="EC" id="3.1.21.3"/>
    </reaction>
</comment>
<evidence type="ECO:0000259" key="12">
    <source>
        <dbReference type="PROSITE" id="PS51192"/>
    </source>
</evidence>
<dbReference type="EC" id="3.1.21.3" evidence="3"/>
<dbReference type="InterPro" id="IPR004473">
    <property type="entry name" value="Restrct_endonuc_typeI_HsdR"/>
</dbReference>
<dbReference type="CDD" id="cd18800">
    <property type="entry name" value="SF2_C_EcoR124I-like"/>
    <property type="match status" value="1"/>
</dbReference>
<dbReference type="Gene3D" id="3.40.50.300">
    <property type="entry name" value="P-loop containing nucleotide triphosphate hydrolases"/>
    <property type="match status" value="2"/>
</dbReference>
<evidence type="ECO:0000256" key="10">
    <source>
        <dbReference type="ARBA" id="ARBA00023125"/>
    </source>
</evidence>
<evidence type="ECO:0000313" key="13">
    <source>
        <dbReference type="EMBL" id="AEH07343.1"/>
    </source>
</evidence>
<feature type="domain" description="Helicase ATP-binding" evidence="12">
    <location>
        <begin position="285"/>
        <end position="458"/>
    </location>
</feature>